<feature type="compositionally biased region" description="Acidic residues" evidence="1">
    <location>
        <begin position="359"/>
        <end position="371"/>
    </location>
</feature>
<dbReference type="SUPFAM" id="SSF46689">
    <property type="entry name" value="Homeodomain-like"/>
    <property type="match status" value="1"/>
</dbReference>
<comment type="caution">
    <text evidence="3">The sequence shown here is derived from an EMBL/GenBank/DDBJ whole genome shotgun (WGS) entry which is preliminary data.</text>
</comment>
<organism evidence="3 4">
    <name type="scientific">Rhizophlyctis rosea</name>
    <dbReference type="NCBI Taxonomy" id="64517"/>
    <lineage>
        <taxon>Eukaryota</taxon>
        <taxon>Fungi</taxon>
        <taxon>Fungi incertae sedis</taxon>
        <taxon>Chytridiomycota</taxon>
        <taxon>Chytridiomycota incertae sedis</taxon>
        <taxon>Chytridiomycetes</taxon>
        <taxon>Rhizophlyctidales</taxon>
        <taxon>Rhizophlyctidaceae</taxon>
        <taxon>Rhizophlyctis</taxon>
    </lineage>
</organism>
<dbReference type="InterPro" id="IPR013083">
    <property type="entry name" value="Znf_RING/FYVE/PHD"/>
</dbReference>
<evidence type="ECO:0000313" key="4">
    <source>
        <dbReference type="Proteomes" id="UP001212841"/>
    </source>
</evidence>
<dbReference type="Proteomes" id="UP001212841">
    <property type="component" value="Unassembled WGS sequence"/>
</dbReference>
<feature type="region of interest" description="Disordered" evidence="1">
    <location>
        <begin position="396"/>
        <end position="415"/>
    </location>
</feature>
<dbReference type="AlphaFoldDB" id="A0AAD5SIM2"/>
<evidence type="ECO:0000313" key="3">
    <source>
        <dbReference type="EMBL" id="KAJ3056246.1"/>
    </source>
</evidence>
<dbReference type="InterPro" id="IPR001005">
    <property type="entry name" value="SANT/Myb"/>
</dbReference>
<keyword evidence="4" id="KW-1185">Reference proteome</keyword>
<protein>
    <recommendedName>
        <fullName evidence="2">Myb-like domain-containing protein</fullName>
    </recommendedName>
</protein>
<dbReference type="SUPFAM" id="SSF57850">
    <property type="entry name" value="RING/U-box"/>
    <property type="match status" value="1"/>
</dbReference>
<evidence type="ECO:0000256" key="1">
    <source>
        <dbReference type="SAM" id="MobiDB-lite"/>
    </source>
</evidence>
<evidence type="ECO:0000259" key="2">
    <source>
        <dbReference type="PROSITE" id="PS50090"/>
    </source>
</evidence>
<dbReference type="EMBL" id="JADGJD010000040">
    <property type="protein sequence ID" value="KAJ3056246.1"/>
    <property type="molecule type" value="Genomic_DNA"/>
</dbReference>
<feature type="region of interest" description="Disordered" evidence="1">
    <location>
        <begin position="321"/>
        <end position="371"/>
    </location>
</feature>
<dbReference type="PROSITE" id="PS50090">
    <property type="entry name" value="MYB_LIKE"/>
    <property type="match status" value="1"/>
</dbReference>
<accession>A0AAD5SIM2</accession>
<feature type="domain" description="Myb-like" evidence="2">
    <location>
        <begin position="238"/>
        <end position="290"/>
    </location>
</feature>
<dbReference type="InterPro" id="IPR009057">
    <property type="entry name" value="Homeodomain-like_sf"/>
</dbReference>
<sequence length="695" mass="79990">MAGGANAKRNDILLQKRQQKQKAQQDGNETGEETSLRDTIQALRQESENIETVRKERVFDDEVTEEEMAIIQKRVALQQRQFQEYQRRELARKICKVKGVFEYLKVDEIREALADAKDDEDAAILNFTQTDYLMKLRKAIALKHTPVKPQNEWTQEQQEAYERMLERRRKAVKKTTGQEAKQRSIRLSVLRLDEAIEQLEQGVDPDKVFEGWSDARVKAYRQIGTNPNSYYYRFNAPGEKQKNGVWDKAEREVFFKRLDELGADGQWGIFSMAIPGRVGYQCSNFYRHLVKSGEIKDHNYVIDKKGNLNYLFGKKDGKEGVIRTHSKHGSGGVKRSGGAAKPSPATNKKRKRRSRYGSDDDEEDGDVGDLFDEDDSGNYTCKVSWATTRRTRARLGGGVGEDDEAGVEDTNPLPGFTDPITLDEVVKPAISPYGHVMGYDSWIRCLSNEEKKNICPLTKKPLTKRELVVLTHDNIAKYRDQIVNMSHKVTNAEPGIATYAWRRMCRSLKGIGTRAFFKRRTSPTLFDLPVELVTEIFTDYLKATRFKGWTTLLLLSKGCYKELLNNPTLIRRTLPGASGNAFSTLMILLRYIETIWKDRQQTPYRITDRVASGIRYDEQGLQNFIDQVYRATYWSFKVDGSPNLALLVLAGRQSWGDYLRINREFLEGMGHLEATKRRRKEEYERYPIVAINYKL</sequence>
<name>A0AAD5SIM2_9FUNG</name>
<reference evidence="3" key="1">
    <citation type="submission" date="2020-05" db="EMBL/GenBank/DDBJ databases">
        <title>Phylogenomic resolution of chytrid fungi.</title>
        <authorList>
            <person name="Stajich J.E."/>
            <person name="Amses K."/>
            <person name="Simmons R."/>
            <person name="Seto K."/>
            <person name="Myers J."/>
            <person name="Bonds A."/>
            <person name="Quandt C.A."/>
            <person name="Barry K."/>
            <person name="Liu P."/>
            <person name="Grigoriev I."/>
            <person name="Longcore J.E."/>
            <person name="James T.Y."/>
        </authorList>
    </citation>
    <scope>NUCLEOTIDE SEQUENCE</scope>
    <source>
        <strain evidence="3">JEL0318</strain>
    </source>
</reference>
<proteinExistence type="predicted"/>
<gene>
    <name evidence="3" type="ORF">HK097_007606</name>
</gene>
<feature type="region of interest" description="Disordered" evidence="1">
    <location>
        <begin position="1"/>
        <end position="38"/>
    </location>
</feature>
<dbReference type="Gene3D" id="3.30.40.10">
    <property type="entry name" value="Zinc/RING finger domain, C3HC4 (zinc finger)"/>
    <property type="match status" value="1"/>
</dbReference>